<evidence type="ECO:0000256" key="1">
    <source>
        <dbReference type="ARBA" id="ARBA00007358"/>
    </source>
</evidence>
<evidence type="ECO:0000259" key="5">
    <source>
        <dbReference type="Pfam" id="PF25137"/>
    </source>
</evidence>
<dbReference type="GO" id="GO:0018506">
    <property type="term" value="F:maleylacetate reductase activity"/>
    <property type="evidence" value="ECO:0007669"/>
    <property type="project" value="InterPro"/>
</dbReference>
<dbReference type="GO" id="GO:0046872">
    <property type="term" value="F:metal ion binding"/>
    <property type="evidence" value="ECO:0007669"/>
    <property type="project" value="InterPro"/>
</dbReference>
<name>A0AA44F5B0_AGRTU</name>
<comment type="caution">
    <text evidence="6">The sequence shown here is derived from an EMBL/GenBank/DDBJ whole genome shotgun (WGS) entry which is preliminary data.</text>
</comment>
<evidence type="ECO:0000256" key="3">
    <source>
        <dbReference type="ARBA" id="ARBA00023027"/>
    </source>
</evidence>
<evidence type="ECO:0000313" key="6">
    <source>
        <dbReference type="EMBL" id="NTC29355.1"/>
    </source>
</evidence>
<feature type="domain" description="Alcohol dehydrogenase iron-type/glycerol dehydrogenase GldA" evidence="4">
    <location>
        <begin position="10"/>
        <end position="152"/>
    </location>
</feature>
<gene>
    <name evidence="6" type="ORF">G6M46_14495</name>
</gene>
<protein>
    <submittedName>
        <fullName evidence="6">Maleylacetate reductase</fullName>
    </submittedName>
</protein>
<dbReference type="GO" id="GO:0004022">
    <property type="term" value="F:alcohol dehydrogenase (NAD+) activity"/>
    <property type="evidence" value="ECO:0007669"/>
    <property type="project" value="TreeGrafter"/>
</dbReference>
<dbReference type="Gene3D" id="1.20.1090.10">
    <property type="entry name" value="Dehydroquinate synthase-like - alpha domain"/>
    <property type="match status" value="1"/>
</dbReference>
<dbReference type="EMBL" id="JAAMAY010000024">
    <property type="protein sequence ID" value="NTC29355.1"/>
    <property type="molecule type" value="Genomic_DNA"/>
</dbReference>
<dbReference type="AlphaFoldDB" id="A0AA44F5B0"/>
<dbReference type="Pfam" id="PF25137">
    <property type="entry name" value="ADH_Fe_C"/>
    <property type="match status" value="1"/>
</dbReference>
<dbReference type="Proteomes" id="UP000702952">
    <property type="component" value="Unassembled WGS sequence"/>
</dbReference>
<dbReference type="CDD" id="cd08177">
    <property type="entry name" value="MAR"/>
    <property type="match status" value="1"/>
</dbReference>
<feature type="domain" description="Fe-containing alcohol dehydrogenase-like C-terminal" evidence="5">
    <location>
        <begin position="166"/>
        <end position="346"/>
    </location>
</feature>
<dbReference type="PANTHER" id="PTHR11496:SF102">
    <property type="entry name" value="ALCOHOL DEHYDROGENASE 4"/>
    <property type="match status" value="1"/>
</dbReference>
<keyword evidence="2" id="KW-0560">Oxidoreductase</keyword>
<dbReference type="Gene3D" id="3.40.50.1970">
    <property type="match status" value="1"/>
</dbReference>
<evidence type="ECO:0000256" key="2">
    <source>
        <dbReference type="ARBA" id="ARBA00023002"/>
    </source>
</evidence>
<organism evidence="6 7">
    <name type="scientific">Agrobacterium tumefaciens</name>
    <dbReference type="NCBI Taxonomy" id="358"/>
    <lineage>
        <taxon>Bacteria</taxon>
        <taxon>Pseudomonadati</taxon>
        <taxon>Pseudomonadota</taxon>
        <taxon>Alphaproteobacteria</taxon>
        <taxon>Hyphomicrobiales</taxon>
        <taxon>Rhizobiaceae</taxon>
        <taxon>Rhizobium/Agrobacterium group</taxon>
        <taxon>Agrobacterium</taxon>
        <taxon>Agrobacterium tumefaciens complex</taxon>
    </lineage>
</organism>
<proteinExistence type="inferred from homology"/>
<dbReference type="InterPro" id="IPR001670">
    <property type="entry name" value="ADH_Fe/GldA"/>
</dbReference>
<reference evidence="6" key="1">
    <citation type="journal article" date="2020" name="Science">
        <title>Unexpected conservation and global transmission of agrobacterial virulence plasmids.</title>
        <authorList>
            <person name="Weisberg A.J."/>
            <person name="Davis E.W. 2nd"/>
            <person name="Tabima J."/>
            <person name="Belcher M.S."/>
            <person name="Miller M."/>
            <person name="Kuo C.H."/>
            <person name="Loper J.E."/>
            <person name="Grunwald N.J."/>
            <person name="Putnam M.L."/>
            <person name="Chang J.H."/>
        </authorList>
    </citation>
    <scope>NUCLEOTIDE SEQUENCE</scope>
    <source>
        <strain evidence="6">17-1853-1a</strain>
    </source>
</reference>
<dbReference type="InterPro" id="IPR034786">
    <property type="entry name" value="MAR"/>
</dbReference>
<evidence type="ECO:0000313" key="7">
    <source>
        <dbReference type="Proteomes" id="UP000702952"/>
    </source>
</evidence>
<dbReference type="InterPro" id="IPR039697">
    <property type="entry name" value="Alcohol_dehydrogenase_Fe"/>
</dbReference>
<dbReference type="PANTHER" id="PTHR11496">
    <property type="entry name" value="ALCOHOL DEHYDROGENASE"/>
    <property type="match status" value="1"/>
</dbReference>
<evidence type="ECO:0000259" key="4">
    <source>
        <dbReference type="Pfam" id="PF00465"/>
    </source>
</evidence>
<dbReference type="RefSeq" id="WP_065658882.1">
    <property type="nucleotide sequence ID" value="NZ_CP123840.1"/>
</dbReference>
<dbReference type="Pfam" id="PF00465">
    <property type="entry name" value="Fe-ADH"/>
    <property type="match status" value="1"/>
</dbReference>
<dbReference type="SUPFAM" id="SSF56796">
    <property type="entry name" value="Dehydroquinate synthase-like"/>
    <property type="match status" value="1"/>
</dbReference>
<comment type="similarity">
    <text evidence="1">Belongs to the iron-containing alcohol dehydrogenase family.</text>
</comment>
<sequence>MFSFTYNGQPARVIFGEGTLSKLPEEVDRLGLRRALILATPPQQKDAERLAEMLFDRSAGVFAGAVMHTPVHVTEEALAVVKELGADGLIAVGGGSTTGLAKALALRTDLPQIVAPTTYAGSEMTPILGETKDGRKVTQSSPKILPEVVIYDVDLTMTLPVGMSGTSGMNAIAHAVEALYAKERNPVVSLMALEAIGALAKALPAIADDPANREARANALYGAWLCGICLGSVGMALHHKLCHTLGGTFDLPHAETHTIVLPHALAYNAPAIPDVIAKLQDVFCHDDPSLALYQLSGRIGAKRALSDIGMPRSGIETATDVATSDPYWNPRPLDRAALHGLISRAYAGDAPVVETISNMEVWNVWR</sequence>
<dbReference type="InterPro" id="IPR056798">
    <property type="entry name" value="ADH_Fe_C"/>
</dbReference>
<keyword evidence="3" id="KW-0520">NAD</keyword>
<accession>A0AA44F5B0</accession>